<organism evidence="2 3">
    <name type="scientific">Sulfobacillus benefaciens</name>
    <dbReference type="NCBI Taxonomy" id="453960"/>
    <lineage>
        <taxon>Bacteria</taxon>
        <taxon>Bacillati</taxon>
        <taxon>Bacillota</taxon>
        <taxon>Clostridia</taxon>
        <taxon>Eubacteriales</taxon>
        <taxon>Clostridiales Family XVII. Incertae Sedis</taxon>
        <taxon>Sulfobacillus</taxon>
    </lineage>
</organism>
<proteinExistence type="predicted"/>
<dbReference type="AlphaFoldDB" id="A0A2T2XM55"/>
<evidence type="ECO:0000313" key="3">
    <source>
        <dbReference type="Proteomes" id="UP000242972"/>
    </source>
</evidence>
<dbReference type="EMBL" id="PXYW01000001">
    <property type="protein sequence ID" value="PSR35569.1"/>
    <property type="molecule type" value="Genomic_DNA"/>
</dbReference>
<protein>
    <recommendedName>
        <fullName evidence="4">SbsA Ig-like domain-containing protein</fullName>
    </recommendedName>
</protein>
<dbReference type="Proteomes" id="UP000242972">
    <property type="component" value="Unassembled WGS sequence"/>
</dbReference>
<sequence length="378" mass="38868">MGTKLGAIALATTLSFAAAGCGATHASSANAAKIPRAMAKPGKPIAIADGHTFQLSVPSALDANKPVSVADTELGILYLLPPHWITSQTRWQLRLAPTTGTADIARDSVLMATWTLPHTTLSIADVTQNVALVIASPAPGVGAKASLWAINLENGQRTNLHAWNPAQLSGPPFVAGRGVVAWWNPGTATATVADLLTGARQNLVGVASAEDLSFINGGLAINGTPVALPFLKPFTHVLPKGFKWAYPAGALNPIIAVPDSWVVTSFTGQNSVGILAVNPAHPSQHVKASLDACVACFAPTENTGVTGPDSPLLGVPAGTAFVWLSDHAVAYTLPGTSTATTYKLQVTEPNGGVVDASATVPTSLKGEATTILNSLWWP</sequence>
<accession>A0A2T2XM55</accession>
<keyword evidence="1" id="KW-0732">Signal</keyword>
<dbReference type="PROSITE" id="PS51257">
    <property type="entry name" value="PROKAR_LIPOPROTEIN"/>
    <property type="match status" value="1"/>
</dbReference>
<name>A0A2T2XM55_9FIRM</name>
<comment type="caution">
    <text evidence="2">The sequence shown here is derived from an EMBL/GenBank/DDBJ whole genome shotgun (WGS) entry which is preliminary data.</text>
</comment>
<feature type="signal peptide" evidence="1">
    <location>
        <begin position="1"/>
        <end position="31"/>
    </location>
</feature>
<gene>
    <name evidence="2" type="ORF">C7B46_00865</name>
</gene>
<evidence type="ECO:0000256" key="1">
    <source>
        <dbReference type="SAM" id="SignalP"/>
    </source>
</evidence>
<feature type="chain" id="PRO_5015673829" description="SbsA Ig-like domain-containing protein" evidence="1">
    <location>
        <begin position="32"/>
        <end position="378"/>
    </location>
</feature>
<reference evidence="2 3" key="1">
    <citation type="journal article" date="2014" name="BMC Genomics">
        <title>Comparison of environmental and isolate Sulfobacillus genomes reveals diverse carbon, sulfur, nitrogen, and hydrogen metabolisms.</title>
        <authorList>
            <person name="Justice N.B."/>
            <person name="Norman A."/>
            <person name="Brown C.T."/>
            <person name="Singh A."/>
            <person name="Thomas B.C."/>
            <person name="Banfield J.F."/>
        </authorList>
    </citation>
    <scope>NUCLEOTIDE SEQUENCE [LARGE SCALE GENOMIC DNA]</scope>
    <source>
        <strain evidence="2">AMDSBA4</strain>
    </source>
</reference>
<evidence type="ECO:0000313" key="2">
    <source>
        <dbReference type="EMBL" id="PSR35569.1"/>
    </source>
</evidence>
<evidence type="ECO:0008006" key="4">
    <source>
        <dbReference type="Google" id="ProtNLM"/>
    </source>
</evidence>